<dbReference type="AlphaFoldDB" id="L5M6W6"/>
<evidence type="ECO:0000313" key="1">
    <source>
        <dbReference type="EMBL" id="ELK34005.1"/>
    </source>
</evidence>
<sequence length="77" mass="8964">MAMAEKALLLEVEWTLILLCRRAEDRPHPRRPLARGIREAAQALDKRQAHLVYLHPTVMSLCTSSWWRLFVLNPKST</sequence>
<evidence type="ECO:0000313" key="2">
    <source>
        <dbReference type="Proteomes" id="UP000010556"/>
    </source>
</evidence>
<dbReference type="EMBL" id="KB103523">
    <property type="protein sequence ID" value="ELK34005.1"/>
    <property type="molecule type" value="Genomic_DNA"/>
</dbReference>
<accession>L5M6W6</accession>
<reference evidence="2" key="1">
    <citation type="journal article" date="2013" name="Science">
        <title>Comparative analysis of bat genomes provides insight into the evolution of flight and immunity.</title>
        <authorList>
            <person name="Zhang G."/>
            <person name="Cowled C."/>
            <person name="Shi Z."/>
            <person name="Huang Z."/>
            <person name="Bishop-Lilly K.A."/>
            <person name="Fang X."/>
            <person name="Wynne J.W."/>
            <person name="Xiong Z."/>
            <person name="Baker M.L."/>
            <person name="Zhao W."/>
            <person name="Tachedjian M."/>
            <person name="Zhu Y."/>
            <person name="Zhou P."/>
            <person name="Jiang X."/>
            <person name="Ng J."/>
            <person name="Yang L."/>
            <person name="Wu L."/>
            <person name="Xiao J."/>
            <person name="Feng Y."/>
            <person name="Chen Y."/>
            <person name="Sun X."/>
            <person name="Zhang Y."/>
            <person name="Marsh G.A."/>
            <person name="Crameri G."/>
            <person name="Broder C.C."/>
            <person name="Frey K.G."/>
            <person name="Wang L.F."/>
            <person name="Wang J."/>
        </authorList>
    </citation>
    <scope>NUCLEOTIDE SEQUENCE [LARGE SCALE GENOMIC DNA]</scope>
</reference>
<organism evidence="1 2">
    <name type="scientific">Myotis davidii</name>
    <name type="common">David's myotis</name>
    <dbReference type="NCBI Taxonomy" id="225400"/>
    <lineage>
        <taxon>Eukaryota</taxon>
        <taxon>Metazoa</taxon>
        <taxon>Chordata</taxon>
        <taxon>Craniata</taxon>
        <taxon>Vertebrata</taxon>
        <taxon>Euteleostomi</taxon>
        <taxon>Mammalia</taxon>
        <taxon>Eutheria</taxon>
        <taxon>Laurasiatheria</taxon>
        <taxon>Chiroptera</taxon>
        <taxon>Yangochiroptera</taxon>
        <taxon>Vespertilionidae</taxon>
        <taxon>Myotis</taxon>
    </lineage>
</organism>
<proteinExistence type="predicted"/>
<name>L5M6W6_MYODS</name>
<dbReference type="Proteomes" id="UP000010556">
    <property type="component" value="Unassembled WGS sequence"/>
</dbReference>
<protein>
    <submittedName>
        <fullName evidence="1">Uncharacterized protein</fullName>
    </submittedName>
</protein>
<keyword evidence="2" id="KW-1185">Reference proteome</keyword>
<gene>
    <name evidence="1" type="ORF">MDA_GLEAN10015948</name>
</gene>